<dbReference type="SUPFAM" id="SSF51905">
    <property type="entry name" value="FAD/NAD(P)-binding domain"/>
    <property type="match status" value="1"/>
</dbReference>
<keyword evidence="2 4" id="KW-0503">Monooxygenase</keyword>
<protein>
    <submittedName>
        <fullName evidence="4">FAD-dependent monooxygenase</fullName>
    </submittedName>
</protein>
<proteinExistence type="predicted"/>
<dbReference type="InterPro" id="IPR050493">
    <property type="entry name" value="FAD-dep_Monooxygenase_BioMet"/>
</dbReference>
<name>C0Z476_STRVN</name>
<dbReference type="GO" id="GO:0071949">
    <property type="term" value="F:FAD binding"/>
    <property type="evidence" value="ECO:0007669"/>
    <property type="project" value="InterPro"/>
</dbReference>
<gene>
    <name evidence="4" type="primary">ken15</name>
</gene>
<evidence type="ECO:0000256" key="2">
    <source>
        <dbReference type="ARBA" id="ARBA00023033"/>
    </source>
</evidence>
<dbReference type="GO" id="GO:0004497">
    <property type="term" value="F:monooxygenase activity"/>
    <property type="evidence" value="ECO:0007669"/>
    <property type="project" value="UniProtKB-KW"/>
</dbReference>
<dbReference type="PANTHER" id="PTHR13789">
    <property type="entry name" value="MONOOXYGENASE"/>
    <property type="match status" value="1"/>
</dbReference>
<dbReference type="AlphaFoldDB" id="C0Z476"/>
<evidence type="ECO:0000256" key="1">
    <source>
        <dbReference type="ARBA" id="ARBA00023002"/>
    </source>
</evidence>
<feature type="domain" description="FAD-binding" evidence="3">
    <location>
        <begin position="2"/>
        <end position="345"/>
    </location>
</feature>
<evidence type="ECO:0000259" key="3">
    <source>
        <dbReference type="Pfam" id="PF01494"/>
    </source>
</evidence>
<dbReference type="Gene3D" id="3.50.50.60">
    <property type="entry name" value="FAD/NAD(P)-binding domain"/>
    <property type="match status" value="1"/>
</dbReference>
<dbReference type="PANTHER" id="PTHR13789:SF309">
    <property type="entry name" value="PUTATIVE (AFU_ORTHOLOGUE AFUA_6G14510)-RELATED"/>
    <property type="match status" value="1"/>
</dbReference>
<dbReference type="InterPro" id="IPR002938">
    <property type="entry name" value="FAD-bd"/>
</dbReference>
<evidence type="ECO:0000313" key="4">
    <source>
        <dbReference type="EMBL" id="CAQ52625.1"/>
    </source>
</evidence>
<dbReference type="Pfam" id="PF01494">
    <property type="entry name" value="FAD_binding_3"/>
    <property type="match status" value="1"/>
</dbReference>
<organism evidence="4">
    <name type="scientific">Streptomyces violaceoruber</name>
    <dbReference type="NCBI Taxonomy" id="1935"/>
    <lineage>
        <taxon>Bacteria</taxon>
        <taxon>Bacillati</taxon>
        <taxon>Actinomycetota</taxon>
        <taxon>Actinomycetes</taxon>
        <taxon>Kitasatosporales</taxon>
        <taxon>Streptomycetaceae</taxon>
        <taxon>Streptomyces</taxon>
        <taxon>Streptomyces violaceoruber group</taxon>
    </lineage>
</organism>
<keyword evidence="1" id="KW-0560">Oxidoreductase</keyword>
<dbReference type="PRINTS" id="PR00420">
    <property type="entry name" value="RNGMNOXGNASE"/>
</dbReference>
<accession>C0Z476</accession>
<dbReference type="InterPro" id="IPR036188">
    <property type="entry name" value="FAD/NAD-bd_sf"/>
</dbReference>
<reference evidence="4" key="1">
    <citation type="submission" date="2008-05" db="EMBL/GenBank/DDBJ databases">
        <title>A type I/type III polyketide synthase hybrid biosynthetic pathway for the structurally unique ansa compound kendomycin.</title>
        <authorList>
            <person name="Wenzel S.C."/>
            <person name="Bode H.B."/>
            <person name="Kochems I."/>
            <person name="Mueller R."/>
        </authorList>
    </citation>
    <scope>NUCLEOTIDE SEQUENCE</scope>
    <source>
        <strain evidence="4">3844-33C</strain>
    </source>
</reference>
<dbReference type="EMBL" id="AM992894">
    <property type="protein sequence ID" value="CAQ52625.1"/>
    <property type="molecule type" value="Genomic_DNA"/>
</dbReference>
<sequence>MKTVVVGAGIGGLAAALGLIRSGAQVEVYERGDRLRTGGNGVILWPGATGILSELGVDTKEFGKPMHRGELLTQDGTLLVWTDMRQVGEAYGHDTLLVPRGGVVERLGAALPEGTVRFGSHCTGVRPVPSGGALVSFADGSEVHADVVIGADGFRSALRRTLHPGSVARYTGVATWHGITPPPPGPLTALADSHTVRTYFGRLGIFVVHSVGDGLLHWAFEGPWRPPTADDGTAEAPRTPQIPLLRRWFGDWDPAAAAVLDAVDEDDVHVFPHALHDVLRQWGRGPLTLMGDAAHAIPPRAGMGANQALEDAWVLSHALTDGRHDPEAALRGYEAARVRRVRRVAGSARWMSRSNNMLLMLRLIRRAVPMNKLTHANVRGSSNYLNGHRFTPAGP</sequence>